<comment type="caution">
    <text evidence="3">The sequence shown here is derived from an EMBL/GenBank/DDBJ whole genome shotgun (WGS) entry which is preliminary data.</text>
</comment>
<dbReference type="InterPro" id="IPR000290">
    <property type="entry name" value="Colicin_pyocin"/>
</dbReference>
<dbReference type="RefSeq" id="WP_019691396.1">
    <property type="nucleotide sequence ID" value="NZ_AFOY02000008.1"/>
</dbReference>
<sequence length="84" mass="9234">MAIICDYTVAEFISFVEKIRTANKSGSDEELGELLAQFRILTGHPDGTDLIFYPEPGEDNSAEGVTRTVKEWRAAQGLPGFKGQ</sequence>
<dbReference type="Proteomes" id="UP000022611">
    <property type="component" value="Unassembled WGS sequence"/>
</dbReference>
<dbReference type="AlphaFoldDB" id="A0A010TCR0"/>
<dbReference type="GO" id="GO:0030153">
    <property type="term" value="P:bacteriocin immunity"/>
    <property type="evidence" value="ECO:0007669"/>
    <property type="project" value="UniProtKB-KW"/>
</dbReference>
<name>A0A010TCR0_PSEFL</name>
<reference evidence="3 4" key="1">
    <citation type="journal article" date="2011" name="J. Bacteriol.">
        <title>Draft genome sequence of the polycyclic aromatic hydrocarbon-degrading, genetically engineered bioluminescent bioreporter Pseudomonas fluorescens HK44.</title>
        <authorList>
            <person name="Chauhan A."/>
            <person name="Layton A.C."/>
            <person name="Williams D.E."/>
            <person name="Smartt A.E."/>
            <person name="Ripp S."/>
            <person name="Karpinets T.V."/>
            <person name="Brown S.D."/>
            <person name="Sayler G.S."/>
        </authorList>
    </citation>
    <scope>NUCLEOTIDE SEQUENCE [LARGE SCALE GENOMIC DNA]</scope>
    <source>
        <strain evidence="3 4">HK44</strain>
    </source>
</reference>
<proteinExistence type="inferred from homology"/>
<dbReference type="GO" id="GO:0015643">
    <property type="term" value="F:toxic substance binding"/>
    <property type="evidence" value="ECO:0007669"/>
    <property type="project" value="InterPro"/>
</dbReference>
<dbReference type="EMBL" id="AFOY02000008">
    <property type="protein sequence ID" value="EXF95062.1"/>
    <property type="molecule type" value="Genomic_DNA"/>
</dbReference>
<dbReference type="Pfam" id="PF01320">
    <property type="entry name" value="Colicin_Pyocin"/>
    <property type="match status" value="1"/>
</dbReference>
<dbReference type="Gene3D" id="1.10.1200.20">
    <property type="entry name" value="Colicin E immunity protein"/>
    <property type="match status" value="1"/>
</dbReference>
<organism evidence="3 4">
    <name type="scientific">Pseudomonas fluorescens HK44</name>
    <dbReference type="NCBI Taxonomy" id="1042209"/>
    <lineage>
        <taxon>Bacteria</taxon>
        <taxon>Pseudomonadati</taxon>
        <taxon>Pseudomonadota</taxon>
        <taxon>Gammaproteobacteria</taxon>
        <taxon>Pseudomonadales</taxon>
        <taxon>Pseudomonadaceae</taxon>
        <taxon>Pseudomonas</taxon>
    </lineage>
</organism>
<keyword evidence="2" id="KW-0079">Bacteriocin immunity</keyword>
<evidence type="ECO:0000313" key="4">
    <source>
        <dbReference type="Proteomes" id="UP000022611"/>
    </source>
</evidence>
<gene>
    <name evidence="3" type="ORF">HK44_025800</name>
</gene>
<comment type="similarity">
    <text evidence="1">Belongs to the colicins ColE2/ColE8/ColE9 and pyocins S1/S2 family.</text>
</comment>
<dbReference type="CDD" id="cd16363">
    <property type="entry name" value="Col_Im_like"/>
    <property type="match status" value="1"/>
</dbReference>
<accession>A0A010TCR0</accession>
<dbReference type="OrthoDB" id="6810874at2"/>
<evidence type="ECO:0000256" key="1">
    <source>
        <dbReference type="ARBA" id="ARBA00009346"/>
    </source>
</evidence>
<dbReference type="SUPFAM" id="SSF47345">
    <property type="entry name" value="Colicin E immunity proteins"/>
    <property type="match status" value="1"/>
</dbReference>
<evidence type="ECO:0000313" key="3">
    <source>
        <dbReference type="EMBL" id="EXF95062.1"/>
    </source>
</evidence>
<dbReference type="PATRIC" id="fig|1042209.11.peg.1724"/>
<protein>
    <submittedName>
        <fullName evidence="3">Colicin immunity protein ImmE2</fullName>
    </submittedName>
</protein>
<evidence type="ECO:0000256" key="2">
    <source>
        <dbReference type="ARBA" id="ARBA00023025"/>
    </source>
</evidence>
<dbReference type="HOGENOM" id="CLU_174792_0_0_6"/>
<dbReference type="PRINTS" id="PR01299">
    <property type="entry name" value="PYOCIN"/>
</dbReference>
<dbReference type="InterPro" id="IPR035900">
    <property type="entry name" value="Colicin_E_sf"/>
</dbReference>